<reference evidence="2" key="1">
    <citation type="submission" date="2022-05" db="EMBL/GenBank/DDBJ databases">
        <authorList>
            <person name="Jo J.-H."/>
            <person name="Im W.-T."/>
        </authorList>
    </citation>
    <scope>NUCLEOTIDE SEQUENCE</scope>
    <source>
        <strain evidence="2">RB56-2</strain>
    </source>
</reference>
<organism evidence="2 3">
    <name type="scientific">Sphingomonas brevis</name>
    <dbReference type="NCBI Taxonomy" id="2908206"/>
    <lineage>
        <taxon>Bacteria</taxon>
        <taxon>Pseudomonadati</taxon>
        <taxon>Pseudomonadota</taxon>
        <taxon>Alphaproteobacteria</taxon>
        <taxon>Sphingomonadales</taxon>
        <taxon>Sphingomonadaceae</taxon>
        <taxon>Sphingomonas</taxon>
    </lineage>
</organism>
<dbReference type="RefSeq" id="WP_249915230.1">
    <property type="nucleotide sequence ID" value="NZ_JAMGBB010000001.1"/>
</dbReference>
<feature type="region of interest" description="Disordered" evidence="1">
    <location>
        <begin position="1"/>
        <end position="79"/>
    </location>
</feature>
<evidence type="ECO:0000313" key="3">
    <source>
        <dbReference type="Proteomes" id="UP001165383"/>
    </source>
</evidence>
<dbReference type="EMBL" id="JAMGBB010000001">
    <property type="protein sequence ID" value="MCL6740820.1"/>
    <property type="molecule type" value="Genomic_DNA"/>
</dbReference>
<keyword evidence="3" id="KW-1185">Reference proteome</keyword>
<evidence type="ECO:0000313" key="2">
    <source>
        <dbReference type="EMBL" id="MCL6740820.1"/>
    </source>
</evidence>
<gene>
    <name evidence="2" type="ORF">LZ518_06695</name>
</gene>
<feature type="compositionally biased region" description="Polar residues" evidence="1">
    <location>
        <begin position="55"/>
        <end position="67"/>
    </location>
</feature>
<feature type="compositionally biased region" description="Basic and acidic residues" evidence="1">
    <location>
        <begin position="25"/>
        <end position="44"/>
    </location>
</feature>
<proteinExistence type="predicted"/>
<accession>A0ABT0S8U8</accession>
<evidence type="ECO:0000256" key="1">
    <source>
        <dbReference type="SAM" id="MobiDB-lite"/>
    </source>
</evidence>
<comment type="caution">
    <text evidence="2">The sequence shown here is derived from an EMBL/GenBank/DDBJ whole genome shotgun (WGS) entry which is preliminary data.</text>
</comment>
<sequence>MEGRKVDKKKDGDLPAPTLSGAPDRALELKVKKHPDDDDAKVDLGSDESMDASDPISTTQPGSSEPAPSSGFPEKNSGD</sequence>
<protein>
    <submittedName>
        <fullName evidence="2">Uncharacterized protein</fullName>
    </submittedName>
</protein>
<name>A0ABT0S8U8_9SPHN</name>
<feature type="compositionally biased region" description="Basic and acidic residues" evidence="1">
    <location>
        <begin position="1"/>
        <end position="13"/>
    </location>
</feature>
<dbReference type="Proteomes" id="UP001165383">
    <property type="component" value="Unassembled WGS sequence"/>
</dbReference>